<evidence type="ECO:0000313" key="2">
    <source>
        <dbReference type="EMBL" id="MBW63133.1"/>
    </source>
</evidence>
<keyword evidence="1" id="KW-0732">Signal</keyword>
<reference evidence="2" key="1">
    <citation type="submission" date="2018-01" db="EMBL/GenBank/DDBJ databases">
        <title>An insight into the sialome of Amazonian anophelines.</title>
        <authorList>
            <person name="Ribeiro J.M."/>
            <person name="Scarpassa V."/>
            <person name="Calvo E."/>
        </authorList>
    </citation>
    <scope>NUCLEOTIDE SEQUENCE</scope>
    <source>
        <tissue evidence="2">Salivary glands</tissue>
    </source>
</reference>
<evidence type="ECO:0000256" key="1">
    <source>
        <dbReference type="SAM" id="SignalP"/>
    </source>
</evidence>
<feature type="signal peptide" evidence="1">
    <location>
        <begin position="1"/>
        <end position="27"/>
    </location>
</feature>
<sequence>MGCCRLCVELTAYCLLGLLMMIEEVLKSVCMGDKERVPLNHVRNFGHKLSFVACIVLSKEMEIFHFSRRLTMRCF</sequence>
<organism evidence="2">
    <name type="scientific">Anopheles marajoara</name>
    <dbReference type="NCBI Taxonomy" id="58244"/>
    <lineage>
        <taxon>Eukaryota</taxon>
        <taxon>Metazoa</taxon>
        <taxon>Ecdysozoa</taxon>
        <taxon>Arthropoda</taxon>
        <taxon>Hexapoda</taxon>
        <taxon>Insecta</taxon>
        <taxon>Pterygota</taxon>
        <taxon>Neoptera</taxon>
        <taxon>Endopterygota</taxon>
        <taxon>Diptera</taxon>
        <taxon>Nematocera</taxon>
        <taxon>Culicoidea</taxon>
        <taxon>Culicidae</taxon>
        <taxon>Anophelinae</taxon>
        <taxon>Anopheles</taxon>
    </lineage>
</organism>
<name>A0A2M4CCT2_9DIPT</name>
<feature type="chain" id="PRO_5014708050" evidence="1">
    <location>
        <begin position="28"/>
        <end position="75"/>
    </location>
</feature>
<proteinExistence type="predicted"/>
<protein>
    <submittedName>
        <fullName evidence="2">Putative secreted protein</fullName>
    </submittedName>
</protein>
<dbReference type="AlphaFoldDB" id="A0A2M4CCT2"/>
<accession>A0A2M4CCT2</accession>
<dbReference type="EMBL" id="GGFJ01013992">
    <property type="protein sequence ID" value="MBW63133.1"/>
    <property type="molecule type" value="Transcribed_RNA"/>
</dbReference>